<feature type="non-terminal residue" evidence="2">
    <location>
        <position position="1"/>
    </location>
</feature>
<comment type="caution">
    <text evidence="2">The sequence shown here is derived from an EMBL/GenBank/DDBJ whole genome shotgun (WGS) entry which is preliminary data.</text>
</comment>
<proteinExistence type="predicted"/>
<name>A0ABN9RXD5_9DINO</name>
<keyword evidence="3" id="KW-1185">Reference proteome</keyword>
<evidence type="ECO:0008006" key="4">
    <source>
        <dbReference type="Google" id="ProtNLM"/>
    </source>
</evidence>
<feature type="region of interest" description="Disordered" evidence="1">
    <location>
        <begin position="195"/>
        <end position="216"/>
    </location>
</feature>
<gene>
    <name evidence="2" type="ORF">PCOR1329_LOCUS24004</name>
</gene>
<evidence type="ECO:0000313" key="2">
    <source>
        <dbReference type="EMBL" id="CAK0823182.1"/>
    </source>
</evidence>
<organism evidence="2 3">
    <name type="scientific">Prorocentrum cordatum</name>
    <dbReference type="NCBI Taxonomy" id="2364126"/>
    <lineage>
        <taxon>Eukaryota</taxon>
        <taxon>Sar</taxon>
        <taxon>Alveolata</taxon>
        <taxon>Dinophyceae</taxon>
        <taxon>Prorocentrales</taxon>
        <taxon>Prorocentraceae</taxon>
        <taxon>Prorocentrum</taxon>
    </lineage>
</organism>
<dbReference type="EMBL" id="CAUYUJ010008211">
    <property type="protein sequence ID" value="CAK0823182.1"/>
    <property type="molecule type" value="Genomic_DNA"/>
</dbReference>
<feature type="non-terminal residue" evidence="2">
    <location>
        <position position="839"/>
    </location>
</feature>
<evidence type="ECO:0000256" key="1">
    <source>
        <dbReference type="SAM" id="MobiDB-lite"/>
    </source>
</evidence>
<protein>
    <recommendedName>
        <fullName evidence="4">Exocyst complex component Sec6</fullName>
    </recommendedName>
</protein>
<dbReference type="Proteomes" id="UP001189429">
    <property type="component" value="Unassembled WGS sequence"/>
</dbReference>
<reference evidence="2" key="1">
    <citation type="submission" date="2023-10" db="EMBL/GenBank/DDBJ databases">
        <authorList>
            <person name="Chen Y."/>
            <person name="Shah S."/>
            <person name="Dougan E. K."/>
            <person name="Thang M."/>
            <person name="Chan C."/>
        </authorList>
    </citation>
    <scope>NUCLEOTIDE SEQUENCE [LARGE SCALE GENOMIC DNA]</scope>
</reference>
<accession>A0ABN9RXD5</accession>
<feature type="compositionally biased region" description="Basic residues" evidence="1">
    <location>
        <begin position="202"/>
        <end position="211"/>
    </location>
</feature>
<evidence type="ECO:0000313" key="3">
    <source>
        <dbReference type="Proteomes" id="UP001189429"/>
    </source>
</evidence>
<sequence length="839" mass="92086">VGDNRWNKIGADTSFLELHHAVGDVDEGWREHCRLDADAGAAASANPDAVVEGEEDKRSYAYHYGRYLEKHHSELFSNYNVYSQAKRAKTKMDMHGLFEAYENYVDQHCVFSHPSLDHGTILAINDWVLTKLRDQLKNENLRPYVMMVLRLATPTDDGVDWVLKSRQDALKRVPYLLSQMKESKVFQPSLAPLPPAPVSKAAPKKRAKKGAAAKPGVAAEPKPEVFSVTTEGRAAVFLDDARNAIQYTLQCVDPSKIQEQDKFVDKMMMTCVEFGVAGKVQIDTEKGGKQTKTSMTTWSSLRKYVKKQLVDALGINCMAHVSADPDNVTSAVGKFWDVFMSPETHAAMTSAASVSRSSLAACIVEIIEKDCMPLCFDHALMKLSLSAYTVDEKKHQTELSPNPDAKSVIDILGKFMCMLLEEGANVFQAAVAQSDSDPEARQSMCEWAVIFENAKSTVAKYIAEIAANDAQCHDGVMWTRLWTSIVSVSALVAVDACMCDDESVWAAGSKMEQQIIQLLSKMPKDKAAEQYNTLKLKYDEAQKLPTEYDQPSMVKLMIDDRRATLERETTDAIKSAYAVPVPEDEQEGGAAGIVDGGAADEHNAGFIKLITAQPSAIDEAWAAQVFAAKATAELLEGWRSGEGAAAELKDVGLDILMTKDPAKQKKNPAGSRRAFVDLLHLELESLKLALVGKVSTSLVGVLHRSPNTCTVGKYKKFHVMVTTTASMCSPTAAAFVPAWSLRAIKEASTKRGRTGSAAAPVGPIMMFEPVCVEVCGAKLSVMALVPDMAYIKSLIKHKRIEMAENHEKVRQKAVKEGKAVPNAPELKHFYVELTRPELT</sequence>